<dbReference type="Proteomes" id="UP000575068">
    <property type="component" value="Unassembled WGS sequence"/>
</dbReference>
<dbReference type="RefSeq" id="WP_184474641.1">
    <property type="nucleotide sequence ID" value="NZ_JACHOV010000003.1"/>
</dbReference>
<proteinExistence type="inferred from homology"/>
<name>A0A840HSY6_9SPHN</name>
<dbReference type="PANTHER" id="PTHR47245:SF2">
    <property type="entry name" value="PEPTIDYL-PROLYL CIS-TRANS ISOMERASE HP_0175-RELATED"/>
    <property type="match status" value="1"/>
</dbReference>
<dbReference type="EC" id="5.2.1.8" evidence="3"/>
<dbReference type="InterPro" id="IPR046357">
    <property type="entry name" value="PPIase_dom_sf"/>
</dbReference>
<evidence type="ECO:0000256" key="8">
    <source>
        <dbReference type="SAM" id="Phobius"/>
    </source>
</evidence>
<feature type="transmembrane region" description="Helical" evidence="8">
    <location>
        <begin position="12"/>
        <end position="30"/>
    </location>
</feature>
<dbReference type="GO" id="GO:0003755">
    <property type="term" value="F:peptidyl-prolyl cis-trans isomerase activity"/>
    <property type="evidence" value="ECO:0007669"/>
    <property type="project" value="UniProtKB-KW"/>
</dbReference>
<comment type="catalytic activity">
    <reaction evidence="1">
        <text>[protein]-peptidylproline (omega=180) = [protein]-peptidylproline (omega=0)</text>
        <dbReference type="Rhea" id="RHEA:16237"/>
        <dbReference type="Rhea" id="RHEA-COMP:10747"/>
        <dbReference type="Rhea" id="RHEA-COMP:10748"/>
        <dbReference type="ChEBI" id="CHEBI:83833"/>
        <dbReference type="ChEBI" id="CHEBI:83834"/>
        <dbReference type="EC" id="5.2.1.8"/>
    </reaction>
</comment>
<dbReference type="PANTHER" id="PTHR47245">
    <property type="entry name" value="PEPTIDYLPROLYL ISOMERASE"/>
    <property type="match status" value="1"/>
</dbReference>
<reference evidence="10 11" key="1">
    <citation type="submission" date="2020-08" db="EMBL/GenBank/DDBJ databases">
        <title>Genomic Encyclopedia of Type Strains, Phase IV (KMG-IV): sequencing the most valuable type-strain genomes for metagenomic binning, comparative biology and taxonomic classification.</title>
        <authorList>
            <person name="Goeker M."/>
        </authorList>
    </citation>
    <scope>NUCLEOTIDE SEQUENCE [LARGE SCALE GENOMIC DNA]</scope>
    <source>
        <strain evidence="10 11">DSM 7465</strain>
    </source>
</reference>
<evidence type="ECO:0000256" key="3">
    <source>
        <dbReference type="ARBA" id="ARBA00013194"/>
    </source>
</evidence>
<keyword evidence="8" id="KW-0472">Membrane</keyword>
<protein>
    <recommendedName>
        <fullName evidence="4">Parvulin-like PPIase</fullName>
        <ecNumber evidence="3">5.2.1.8</ecNumber>
    </recommendedName>
    <alternativeName>
        <fullName evidence="6">Peptidyl-prolyl cis-trans isomerase plp</fullName>
    </alternativeName>
    <alternativeName>
        <fullName evidence="7">Rotamase plp</fullName>
    </alternativeName>
</protein>
<evidence type="ECO:0000256" key="4">
    <source>
        <dbReference type="ARBA" id="ARBA00018370"/>
    </source>
</evidence>
<evidence type="ECO:0000313" key="11">
    <source>
        <dbReference type="Proteomes" id="UP000575068"/>
    </source>
</evidence>
<dbReference type="Pfam" id="PF13145">
    <property type="entry name" value="Rotamase_2"/>
    <property type="match status" value="1"/>
</dbReference>
<organism evidence="10 11">
    <name type="scientific">Rhizorhapis suberifaciens</name>
    <name type="common">corky root of lettuce</name>
    <dbReference type="NCBI Taxonomy" id="13656"/>
    <lineage>
        <taxon>Bacteria</taxon>
        <taxon>Pseudomonadati</taxon>
        <taxon>Pseudomonadota</taxon>
        <taxon>Alphaproteobacteria</taxon>
        <taxon>Sphingomonadales</taxon>
        <taxon>Sphingomonadaceae</taxon>
        <taxon>Rhizorhapis</taxon>
    </lineage>
</organism>
<dbReference type="InterPro" id="IPR000297">
    <property type="entry name" value="PPIase_PpiC"/>
</dbReference>
<keyword evidence="8" id="KW-1133">Transmembrane helix</keyword>
<evidence type="ECO:0000256" key="2">
    <source>
        <dbReference type="ARBA" id="ARBA00007656"/>
    </source>
</evidence>
<keyword evidence="5" id="KW-0413">Isomerase</keyword>
<evidence type="ECO:0000256" key="1">
    <source>
        <dbReference type="ARBA" id="ARBA00000971"/>
    </source>
</evidence>
<dbReference type="InterPro" id="IPR050245">
    <property type="entry name" value="PrsA_foldase"/>
</dbReference>
<dbReference type="AlphaFoldDB" id="A0A840HSY6"/>
<keyword evidence="8" id="KW-0812">Transmembrane</keyword>
<evidence type="ECO:0000259" key="9">
    <source>
        <dbReference type="Pfam" id="PF13145"/>
    </source>
</evidence>
<evidence type="ECO:0000313" key="10">
    <source>
        <dbReference type="EMBL" id="MBB4640821.1"/>
    </source>
</evidence>
<keyword evidence="11" id="KW-1185">Reference proteome</keyword>
<accession>A0A840HSY6</accession>
<evidence type="ECO:0000256" key="6">
    <source>
        <dbReference type="ARBA" id="ARBA00030642"/>
    </source>
</evidence>
<evidence type="ECO:0000256" key="5">
    <source>
        <dbReference type="ARBA" id="ARBA00023110"/>
    </source>
</evidence>
<gene>
    <name evidence="10" type="ORF">HNQ99_001114</name>
</gene>
<evidence type="ECO:0000256" key="7">
    <source>
        <dbReference type="ARBA" id="ARBA00031484"/>
    </source>
</evidence>
<dbReference type="EMBL" id="JACHOV010000003">
    <property type="protein sequence ID" value="MBB4640821.1"/>
    <property type="molecule type" value="Genomic_DNA"/>
</dbReference>
<comment type="caution">
    <text evidence="10">The sequence shown here is derived from an EMBL/GenBank/DDBJ whole genome shotgun (WGS) entry which is preliminary data.</text>
</comment>
<feature type="domain" description="PpiC" evidence="9">
    <location>
        <begin position="131"/>
        <end position="260"/>
    </location>
</feature>
<dbReference type="Gene3D" id="3.10.50.40">
    <property type="match status" value="1"/>
</dbReference>
<sequence>MAYIINRLRREPLVWFLVAGVMLFGLHAVVSQGDDDAASRVIRVDRNGLLQFMQLRARSFNDRGATAMLGQMAPEEVSSLVDDMVREEAKYLEALRLGLDKDDYVMRRRLTQSLEYVADGAGADQPPQQEPALKHYYEANRARYTAEPSITFSHIFFSADAHGWDGAERMARQAQGGLNAGPDTSAALAGDRYLYLKDYSERNPDLIESHFGKAFARNLFTLKADEKHWQGPLRSEQGYHLVRIVAKDEGRSLSFAEAKPMVAEDAAKDAAQGRRDAFVEALLKQFRVDVSRDVQKLMTPAK</sequence>
<comment type="similarity">
    <text evidence="2">Belongs to the PpiC/parvulin rotamase family.</text>
</comment>
<keyword evidence="5" id="KW-0697">Rotamase</keyword>